<organism evidence="1 2">
    <name type="scientific">Mytilus galloprovincialis</name>
    <name type="common">Mediterranean mussel</name>
    <dbReference type="NCBI Taxonomy" id="29158"/>
    <lineage>
        <taxon>Eukaryota</taxon>
        <taxon>Metazoa</taxon>
        <taxon>Spiralia</taxon>
        <taxon>Lophotrochozoa</taxon>
        <taxon>Mollusca</taxon>
        <taxon>Bivalvia</taxon>
        <taxon>Autobranchia</taxon>
        <taxon>Pteriomorphia</taxon>
        <taxon>Mytilida</taxon>
        <taxon>Mytiloidea</taxon>
        <taxon>Mytilidae</taxon>
        <taxon>Mytilinae</taxon>
        <taxon>Mytilus</taxon>
    </lineage>
</organism>
<accession>A0A8B6HBS5</accession>
<dbReference type="OrthoDB" id="6195074at2759"/>
<dbReference type="EMBL" id="UYJE01009825">
    <property type="protein sequence ID" value="VDI77167.1"/>
    <property type="molecule type" value="Genomic_DNA"/>
</dbReference>
<reference evidence="1" key="1">
    <citation type="submission" date="2018-11" db="EMBL/GenBank/DDBJ databases">
        <authorList>
            <person name="Alioto T."/>
            <person name="Alioto T."/>
        </authorList>
    </citation>
    <scope>NUCLEOTIDE SEQUENCE</scope>
</reference>
<evidence type="ECO:0000313" key="2">
    <source>
        <dbReference type="Proteomes" id="UP000596742"/>
    </source>
</evidence>
<dbReference type="AlphaFoldDB" id="A0A8B6HBS5"/>
<comment type="caution">
    <text evidence="1">The sequence shown here is derived from an EMBL/GenBank/DDBJ whole genome shotgun (WGS) entry which is preliminary data.</text>
</comment>
<keyword evidence="2" id="KW-1185">Reference proteome</keyword>
<dbReference type="InterPro" id="IPR016187">
    <property type="entry name" value="CTDL_fold"/>
</dbReference>
<dbReference type="Proteomes" id="UP000596742">
    <property type="component" value="Unassembled WGS sequence"/>
</dbReference>
<gene>
    <name evidence="1" type="ORF">MGAL_10B060429</name>
</gene>
<name>A0A8B6HBS5_MYTGA</name>
<dbReference type="SUPFAM" id="SSF56436">
    <property type="entry name" value="C-type lectin-like"/>
    <property type="match status" value="1"/>
</dbReference>
<feature type="non-terminal residue" evidence="1">
    <location>
        <position position="1"/>
    </location>
</feature>
<protein>
    <submittedName>
        <fullName evidence="1">Uncharacterized protein</fullName>
    </submittedName>
</protein>
<evidence type="ECO:0000313" key="1">
    <source>
        <dbReference type="EMBL" id="VDI77167.1"/>
    </source>
</evidence>
<proteinExistence type="predicted"/>
<sequence>MAAFFREYATPPTVPVEKKVFHAIRHSGLNGRVPENAAMNDHGASSSCASTQGAYLWRPNTIQEANDVRDELIGGSAVWTGATFRVKDGNYIFSIENGTSFLNSVPYGE</sequence>